<keyword evidence="3" id="KW-1185">Reference proteome</keyword>
<evidence type="ECO:0000259" key="1">
    <source>
        <dbReference type="PROSITE" id="PS51186"/>
    </source>
</evidence>
<dbReference type="CDD" id="cd04301">
    <property type="entry name" value="NAT_SF"/>
    <property type="match status" value="1"/>
</dbReference>
<dbReference type="Gene3D" id="3.40.630.30">
    <property type="match status" value="1"/>
</dbReference>
<gene>
    <name evidence="2" type="ORF">ACFSQ0_12180</name>
</gene>
<dbReference type="Pfam" id="PF00583">
    <property type="entry name" value="Acetyltransf_1"/>
    <property type="match status" value="1"/>
</dbReference>
<evidence type="ECO:0000313" key="2">
    <source>
        <dbReference type="EMBL" id="MFD2698750.1"/>
    </source>
</evidence>
<proteinExistence type="predicted"/>
<dbReference type="SUPFAM" id="SSF55729">
    <property type="entry name" value="Acyl-CoA N-acyltransferases (Nat)"/>
    <property type="match status" value="1"/>
</dbReference>
<sequence length="144" mass="16530">MQVKIIPAKAVLPIRQEVLRPNLGLKDCIFEGDLCKETLHFGVFSKNQLIGVATLFVSDSAFYKTGKCYQLRGMAVCKKHQRTGAGHFLMQHILNHCKQQKVEKIWWNARVKAVPFYLKFDTEIISDIFTIAGIGEHYKMQKVF</sequence>
<dbReference type="InterPro" id="IPR016181">
    <property type="entry name" value="Acyl_CoA_acyltransferase"/>
</dbReference>
<feature type="domain" description="N-acetyltransferase" evidence="1">
    <location>
        <begin position="1"/>
        <end position="144"/>
    </location>
</feature>
<reference evidence="3" key="1">
    <citation type="journal article" date="2019" name="Int. J. Syst. Evol. Microbiol.">
        <title>The Global Catalogue of Microorganisms (GCM) 10K type strain sequencing project: providing services to taxonomists for standard genome sequencing and annotation.</title>
        <authorList>
            <consortium name="The Broad Institute Genomics Platform"/>
            <consortium name="The Broad Institute Genome Sequencing Center for Infectious Disease"/>
            <person name="Wu L."/>
            <person name="Ma J."/>
        </authorList>
    </citation>
    <scope>NUCLEOTIDE SEQUENCE [LARGE SCALE GENOMIC DNA]</scope>
    <source>
        <strain evidence="3">KCTC 42255</strain>
    </source>
</reference>
<accession>A0ABW5SJG2</accession>
<comment type="caution">
    <text evidence="2">The sequence shown here is derived from an EMBL/GenBank/DDBJ whole genome shotgun (WGS) entry which is preliminary data.</text>
</comment>
<dbReference type="InterPro" id="IPR000182">
    <property type="entry name" value="GNAT_dom"/>
</dbReference>
<dbReference type="RefSeq" id="WP_379048642.1">
    <property type="nucleotide sequence ID" value="NZ_JBHULZ010000041.1"/>
</dbReference>
<dbReference type="Proteomes" id="UP001597357">
    <property type="component" value="Unassembled WGS sequence"/>
</dbReference>
<protein>
    <submittedName>
        <fullName evidence="2">GNAT family N-acetyltransferase</fullName>
    </submittedName>
</protein>
<dbReference type="PROSITE" id="PS51186">
    <property type="entry name" value="GNAT"/>
    <property type="match status" value="1"/>
</dbReference>
<organism evidence="2 3">
    <name type="scientific">Mesonia sediminis</name>
    <dbReference type="NCBI Taxonomy" id="1703946"/>
    <lineage>
        <taxon>Bacteria</taxon>
        <taxon>Pseudomonadati</taxon>
        <taxon>Bacteroidota</taxon>
        <taxon>Flavobacteriia</taxon>
        <taxon>Flavobacteriales</taxon>
        <taxon>Flavobacteriaceae</taxon>
        <taxon>Mesonia</taxon>
    </lineage>
</organism>
<dbReference type="EMBL" id="JBHULZ010000041">
    <property type="protein sequence ID" value="MFD2698750.1"/>
    <property type="molecule type" value="Genomic_DNA"/>
</dbReference>
<name>A0ABW5SJG2_9FLAO</name>
<evidence type="ECO:0000313" key="3">
    <source>
        <dbReference type="Proteomes" id="UP001597357"/>
    </source>
</evidence>